<keyword evidence="4" id="KW-0719">Serine esterase</keyword>
<keyword evidence="6" id="KW-0443">Lipid metabolism</keyword>
<gene>
    <name evidence="11" type="ORF">VHUM_01619</name>
</gene>
<dbReference type="AlphaFoldDB" id="A0A7D8V428"/>
<keyword evidence="6" id="KW-0276">Fatty acid metabolism</keyword>
<comment type="caution">
    <text evidence="11">The sequence shown here is derived from an EMBL/GenBank/DDBJ whole genome shotgun (WGS) entry which is preliminary data.</text>
</comment>
<dbReference type="GO" id="GO:0008474">
    <property type="term" value="F:palmitoyl-(protein) hydrolase activity"/>
    <property type="evidence" value="ECO:0007669"/>
    <property type="project" value="UniProtKB-EC"/>
</dbReference>
<keyword evidence="5" id="KW-0378">Hydrolase</keyword>
<dbReference type="PANTHER" id="PTHR10655:SF17">
    <property type="entry name" value="LYSOPHOSPHOLIPASE-LIKE PROTEIN 1"/>
    <property type="match status" value="1"/>
</dbReference>
<reference evidence="11 12" key="1">
    <citation type="journal article" date="2019" name="PLoS Genet.">
        <title>Convergent evolution of linked mating-type loci in basidiomycete fungi.</title>
        <authorList>
            <person name="Sun S."/>
            <person name="Coelho M.A."/>
            <person name="Heitman J."/>
            <person name="Nowrousian M."/>
        </authorList>
    </citation>
    <scope>NUCLEOTIDE SEQUENCE [LARGE SCALE GENOMIC DNA]</scope>
    <source>
        <strain evidence="11 12">CBS 4282</strain>
    </source>
</reference>
<dbReference type="SUPFAM" id="SSF53474">
    <property type="entry name" value="alpha/beta-Hydrolases"/>
    <property type="match status" value="1"/>
</dbReference>
<evidence type="ECO:0000256" key="7">
    <source>
        <dbReference type="ARBA" id="ARBA00029392"/>
    </source>
</evidence>
<dbReference type="GO" id="GO:0006631">
    <property type="term" value="P:fatty acid metabolic process"/>
    <property type="evidence" value="ECO:0007669"/>
    <property type="project" value="UniProtKB-KW"/>
</dbReference>
<evidence type="ECO:0000259" key="10">
    <source>
        <dbReference type="Pfam" id="PF02230"/>
    </source>
</evidence>
<dbReference type="InterPro" id="IPR050565">
    <property type="entry name" value="LYPA1-2/EST-like"/>
</dbReference>
<dbReference type="GO" id="GO:0005737">
    <property type="term" value="C:cytoplasm"/>
    <property type="evidence" value="ECO:0007669"/>
    <property type="project" value="TreeGrafter"/>
</dbReference>
<evidence type="ECO:0000313" key="11">
    <source>
        <dbReference type="EMBL" id="TXT13218.1"/>
    </source>
</evidence>
<evidence type="ECO:0000256" key="8">
    <source>
        <dbReference type="ARBA" id="ARBA00031195"/>
    </source>
</evidence>
<dbReference type="OrthoDB" id="2418081at2759"/>
<comment type="similarity">
    <text evidence="1">Belongs to the AB hydrolase superfamily. AB hydrolase 2 family.</text>
</comment>
<evidence type="ECO:0000256" key="4">
    <source>
        <dbReference type="ARBA" id="ARBA00022487"/>
    </source>
</evidence>
<evidence type="ECO:0000256" key="2">
    <source>
        <dbReference type="ARBA" id="ARBA00012423"/>
    </source>
</evidence>
<evidence type="ECO:0000256" key="9">
    <source>
        <dbReference type="ARBA" id="ARBA00047337"/>
    </source>
</evidence>
<keyword evidence="12" id="KW-1185">Reference proteome</keyword>
<proteinExistence type="inferred from homology"/>
<organism evidence="11 12">
    <name type="scientific">Vanrija humicola</name>
    <name type="common">Yeast</name>
    <name type="synonym">Cryptococcus humicola</name>
    <dbReference type="NCBI Taxonomy" id="5417"/>
    <lineage>
        <taxon>Eukaryota</taxon>
        <taxon>Fungi</taxon>
        <taxon>Dikarya</taxon>
        <taxon>Basidiomycota</taxon>
        <taxon>Agaricomycotina</taxon>
        <taxon>Tremellomycetes</taxon>
        <taxon>Trichosporonales</taxon>
        <taxon>Trichosporonaceae</taxon>
        <taxon>Vanrija</taxon>
    </lineage>
</organism>
<dbReference type="GO" id="GO:0052689">
    <property type="term" value="F:carboxylic ester hydrolase activity"/>
    <property type="evidence" value="ECO:0007669"/>
    <property type="project" value="UniProtKB-KW"/>
</dbReference>
<evidence type="ECO:0000256" key="1">
    <source>
        <dbReference type="ARBA" id="ARBA00006499"/>
    </source>
</evidence>
<feature type="domain" description="Phospholipase/carboxylesterase/thioesterase" evidence="10">
    <location>
        <begin position="10"/>
        <end position="232"/>
    </location>
</feature>
<dbReference type="InterPro" id="IPR029058">
    <property type="entry name" value="AB_hydrolase_fold"/>
</dbReference>
<protein>
    <recommendedName>
        <fullName evidence="3">Acyl-protein thioesterase 1</fullName>
        <ecNumber evidence="2">3.1.2.22</ecNumber>
    </recommendedName>
    <alternativeName>
        <fullName evidence="8">Palmitoyl-protein hydrolase</fullName>
    </alternativeName>
</protein>
<dbReference type="EMBL" id="QKWK01000003">
    <property type="protein sequence ID" value="TXT13218.1"/>
    <property type="molecule type" value="Genomic_DNA"/>
</dbReference>
<dbReference type="Proteomes" id="UP000473826">
    <property type="component" value="Unassembled WGS sequence"/>
</dbReference>
<evidence type="ECO:0000256" key="5">
    <source>
        <dbReference type="ARBA" id="ARBA00022801"/>
    </source>
</evidence>
<dbReference type="PANTHER" id="PTHR10655">
    <property type="entry name" value="LYSOPHOSPHOLIPASE-RELATED"/>
    <property type="match status" value="1"/>
</dbReference>
<dbReference type="EC" id="3.1.2.22" evidence="2"/>
<evidence type="ECO:0000256" key="6">
    <source>
        <dbReference type="ARBA" id="ARBA00022832"/>
    </source>
</evidence>
<comment type="function">
    <text evidence="7">Hydrolyzes fatty acids from S-acylated cysteine residues in proteins with a strong preference for palmitoylated G-alpha proteins over other acyl substrates. Mediates the deacylation of G-alpha proteins such as GPA1 in vivo, but has weak or no activity toward palmitoylated Ras proteins. Has weak lysophospholipase activity in vitro; however such activity may not exist in vivo.</text>
</comment>
<sequence length="236" mass="25793">MASLKHLKVVPKEAHQATVIFLHGLGDSGHGWLPVAKLLWSSLPNVKWVLPHAPELPVTLNGGYRMPAWFDIYTLDRSQTPRHEDEAGLLAAVEAVDKLIQAEVDAGIPEEKIVLGGFSQGGAVTALSLLLGKRKLAGYVALSTWVPLAHKVEALARKDANALPVFWGHGKDDQVVEYQWGAKSVELLEQLGFKRLPAGETFARPGLRFESYPGMGHSSSPKEIDDLRDWLTAALK</sequence>
<dbReference type="Gene3D" id="3.40.50.1820">
    <property type="entry name" value="alpha/beta hydrolase"/>
    <property type="match status" value="1"/>
</dbReference>
<name>A0A7D8V428_VANHU</name>
<evidence type="ECO:0000313" key="12">
    <source>
        <dbReference type="Proteomes" id="UP000473826"/>
    </source>
</evidence>
<evidence type="ECO:0000256" key="3">
    <source>
        <dbReference type="ARBA" id="ARBA00014923"/>
    </source>
</evidence>
<dbReference type="Pfam" id="PF02230">
    <property type="entry name" value="Abhydrolase_2"/>
    <property type="match status" value="1"/>
</dbReference>
<comment type="catalytic activity">
    <reaction evidence="9">
        <text>S-hexadecanoyl-L-cysteinyl-[protein] + H2O = L-cysteinyl-[protein] + hexadecanoate + H(+)</text>
        <dbReference type="Rhea" id="RHEA:19233"/>
        <dbReference type="Rhea" id="RHEA-COMP:10131"/>
        <dbReference type="Rhea" id="RHEA-COMP:11032"/>
        <dbReference type="ChEBI" id="CHEBI:7896"/>
        <dbReference type="ChEBI" id="CHEBI:15377"/>
        <dbReference type="ChEBI" id="CHEBI:15378"/>
        <dbReference type="ChEBI" id="CHEBI:29950"/>
        <dbReference type="ChEBI" id="CHEBI:74151"/>
        <dbReference type="EC" id="3.1.2.22"/>
    </reaction>
</comment>
<dbReference type="InterPro" id="IPR003140">
    <property type="entry name" value="PLipase/COase/thioEstase"/>
</dbReference>
<accession>A0A7D8V428</accession>